<evidence type="ECO:0000259" key="5">
    <source>
        <dbReference type="Pfam" id="PF00501"/>
    </source>
</evidence>
<dbReference type="InterPro" id="IPR042099">
    <property type="entry name" value="ANL_N_sf"/>
</dbReference>
<dbReference type="InterPro" id="IPR045851">
    <property type="entry name" value="AMP-bd_C_sf"/>
</dbReference>
<dbReference type="OMA" id="VNSHYTW"/>
<dbReference type="PANTHER" id="PTHR24096:SF425">
    <property type="entry name" value="4-COUMARATE--COA LIGASE-LIKE 7"/>
    <property type="match status" value="1"/>
</dbReference>
<evidence type="ECO:0000259" key="6">
    <source>
        <dbReference type="Pfam" id="PF13193"/>
    </source>
</evidence>
<dbReference type="GO" id="GO:0005524">
    <property type="term" value="F:ATP binding"/>
    <property type="evidence" value="ECO:0007669"/>
    <property type="project" value="UniProtKB-KW"/>
</dbReference>
<dbReference type="InterPro" id="IPR025110">
    <property type="entry name" value="AMP-bd_C"/>
</dbReference>
<reference evidence="7 9" key="2">
    <citation type="journal article" date="2018" name="Plant J.">
        <title>The Physcomitrella patens chromosome-scale assembly reveals moss genome structure and evolution.</title>
        <authorList>
            <person name="Lang D."/>
            <person name="Ullrich K.K."/>
            <person name="Murat F."/>
            <person name="Fuchs J."/>
            <person name="Jenkins J."/>
            <person name="Haas F.B."/>
            <person name="Piednoel M."/>
            <person name="Gundlach H."/>
            <person name="Van Bel M."/>
            <person name="Meyberg R."/>
            <person name="Vives C."/>
            <person name="Morata J."/>
            <person name="Symeonidi A."/>
            <person name="Hiss M."/>
            <person name="Muchero W."/>
            <person name="Kamisugi Y."/>
            <person name="Saleh O."/>
            <person name="Blanc G."/>
            <person name="Decker E.L."/>
            <person name="van Gessel N."/>
            <person name="Grimwood J."/>
            <person name="Hayes R.D."/>
            <person name="Graham S.W."/>
            <person name="Gunter L.E."/>
            <person name="McDaniel S.F."/>
            <person name="Hoernstein S.N.W."/>
            <person name="Larsson A."/>
            <person name="Li F.W."/>
            <person name="Perroud P.F."/>
            <person name="Phillips J."/>
            <person name="Ranjan P."/>
            <person name="Rokshar D.S."/>
            <person name="Rothfels C.J."/>
            <person name="Schneider L."/>
            <person name="Shu S."/>
            <person name="Stevenson D.W."/>
            <person name="Thummler F."/>
            <person name="Tillich M."/>
            <person name="Villarreal Aguilar J.C."/>
            <person name="Widiez T."/>
            <person name="Wong G.K."/>
            <person name="Wymore A."/>
            <person name="Zhang Y."/>
            <person name="Zimmer A.D."/>
            <person name="Quatrano R.S."/>
            <person name="Mayer K.F.X."/>
            <person name="Goodstein D."/>
            <person name="Casacuberta J.M."/>
            <person name="Vandepoele K."/>
            <person name="Reski R."/>
            <person name="Cuming A.C."/>
            <person name="Tuskan G.A."/>
            <person name="Maumus F."/>
            <person name="Salse J."/>
            <person name="Schmutz J."/>
            <person name="Rensing S.A."/>
        </authorList>
    </citation>
    <scope>NUCLEOTIDE SEQUENCE [LARGE SCALE GENOMIC DNA]</scope>
    <source>
        <strain evidence="8 9">cv. Gransden 2004</strain>
    </source>
</reference>
<dbReference type="FunFam" id="3.40.50.12780:FF:000003">
    <property type="entry name" value="Long-chain-fatty-acid--CoA ligase FadD"/>
    <property type="match status" value="1"/>
</dbReference>
<dbReference type="AlphaFoldDB" id="A9S6P0"/>
<dbReference type="FunCoup" id="A9S6P0">
    <property type="interactions" value="3381"/>
</dbReference>
<accession>A9S6P0</accession>
<evidence type="ECO:0000256" key="2">
    <source>
        <dbReference type="ARBA" id="ARBA00022598"/>
    </source>
</evidence>
<feature type="domain" description="AMP-dependent synthetase/ligase" evidence="5">
    <location>
        <begin position="44"/>
        <end position="410"/>
    </location>
</feature>
<keyword evidence="3" id="KW-0547">Nucleotide-binding</keyword>
<feature type="domain" description="AMP-binding enzyme C-terminal" evidence="6">
    <location>
        <begin position="461"/>
        <end position="536"/>
    </location>
</feature>
<keyword evidence="2" id="KW-0436">Ligase</keyword>
<dbReference type="Gramene" id="Pp3c13_8490V3.1">
    <property type="protein sequence ID" value="Pp3c13_8490V3.1"/>
    <property type="gene ID" value="Pp3c13_8490"/>
</dbReference>
<evidence type="ECO:0000256" key="1">
    <source>
        <dbReference type="ARBA" id="ARBA00006432"/>
    </source>
</evidence>
<comment type="similarity">
    <text evidence="1">Belongs to the ATP-dependent AMP-binding enzyme family.</text>
</comment>
<evidence type="ECO:0000256" key="4">
    <source>
        <dbReference type="ARBA" id="ARBA00022840"/>
    </source>
</evidence>
<keyword evidence="9" id="KW-1185">Reference proteome</keyword>
<dbReference type="SUPFAM" id="SSF56801">
    <property type="entry name" value="Acetyl-CoA synthetase-like"/>
    <property type="match status" value="1"/>
</dbReference>
<dbReference type="FunFam" id="3.30.300.30:FF:000007">
    <property type="entry name" value="4-coumarate--CoA ligase 2"/>
    <property type="match status" value="1"/>
</dbReference>
<sequence>MKHLPEGTDPRSGYRSSDGIYFSKRKPVWIPQACDLDLGSYVFAPQFGDKKALMDAPSGRHLTYDQLERQVRALAAGLYKCLNVRQYDVVMLLSPNCIEFPVIFLAVVSLGAVLTTVHQANTAGEVQKQMKDSGTRLIFTTAALTEKIAGFDLPVVIFGDDEVVPGFSSKPIHQYTELLRTDPYGVPRVKIKQHDTAALLYSSGTTGTSKGVVLTHRNFISLCCMLNAGSDETLSPDDVLLLLLPMFHVYGLGICTVASLARGIMLVVMPQFDFVNMLSTIQTYRVTHLPLVPPIVIGLAKQDIVFKFDLSSLVQIISGAAPLGKEMLEACAKRLPTVQFKQGYALTESTAGCTTCPVNVDDAAAHFGSSGWLLPNMEAMVVDPNTNQPLPPTKEGELWIRGPTIMKGYLNNPKATSESLDKDGWLHTGDLVVIDNDGYLDVKDRLKELIKYNAFQVAPAELEALLLSHPAVLDCAVIPYPDEISGEIPMAWIVRQPEQQLNEDEIMDWIAKQVAPYKKVRKVAFVDAIPKSASGKILRKDLVQLSRAKSNL</sequence>
<organism evidence="7">
    <name type="scientific">Physcomitrium patens</name>
    <name type="common">Spreading-leaved earth moss</name>
    <name type="synonym">Physcomitrella patens</name>
    <dbReference type="NCBI Taxonomy" id="3218"/>
    <lineage>
        <taxon>Eukaryota</taxon>
        <taxon>Viridiplantae</taxon>
        <taxon>Streptophyta</taxon>
        <taxon>Embryophyta</taxon>
        <taxon>Bryophyta</taxon>
        <taxon>Bryophytina</taxon>
        <taxon>Bryopsida</taxon>
        <taxon>Funariidae</taxon>
        <taxon>Funariales</taxon>
        <taxon>Funariaceae</taxon>
        <taxon>Physcomitrium</taxon>
    </lineage>
</organism>
<evidence type="ECO:0000313" key="9">
    <source>
        <dbReference type="Proteomes" id="UP000006727"/>
    </source>
</evidence>
<dbReference type="CDD" id="cd05904">
    <property type="entry name" value="4CL"/>
    <property type="match status" value="1"/>
</dbReference>
<dbReference type="GeneID" id="112290518"/>
<dbReference type="Pfam" id="PF13193">
    <property type="entry name" value="AMP-binding_C"/>
    <property type="match status" value="1"/>
</dbReference>
<dbReference type="STRING" id="3218.A9S6P0"/>
<dbReference type="InterPro" id="IPR020845">
    <property type="entry name" value="AMP-binding_CS"/>
</dbReference>
<proteinExistence type="inferred from homology"/>
<dbReference type="PaxDb" id="3218-PP1S52_101V6.1"/>
<dbReference type="EnsemblPlants" id="Pp3c13_8490V3.2">
    <property type="protein sequence ID" value="Pp3c13_8490V3.2"/>
    <property type="gene ID" value="Pp3c13_8490"/>
</dbReference>
<dbReference type="PROSITE" id="PS00455">
    <property type="entry name" value="AMP_BINDING"/>
    <property type="match status" value="1"/>
</dbReference>
<dbReference type="KEGG" id="ppp:112290518"/>
<dbReference type="Pfam" id="PF00501">
    <property type="entry name" value="AMP-binding"/>
    <property type="match status" value="1"/>
</dbReference>
<dbReference type="InterPro" id="IPR000873">
    <property type="entry name" value="AMP-dep_synth/lig_dom"/>
</dbReference>
<keyword evidence="4" id="KW-0067">ATP-binding</keyword>
<dbReference type="HOGENOM" id="CLU_000022_59_2_1"/>
<protein>
    <recommendedName>
        <fullName evidence="10">4-coumarate--CoA ligase</fullName>
    </recommendedName>
</protein>
<dbReference type="eggNOG" id="KOG1176">
    <property type="taxonomic scope" value="Eukaryota"/>
</dbReference>
<dbReference type="Gene3D" id="3.30.300.30">
    <property type="match status" value="1"/>
</dbReference>
<dbReference type="Gramene" id="Pp3c13_8490V3.2">
    <property type="protein sequence ID" value="Pp3c13_8490V3.2"/>
    <property type="gene ID" value="Pp3c13_8490"/>
</dbReference>
<dbReference type="PANTHER" id="PTHR24096">
    <property type="entry name" value="LONG-CHAIN-FATTY-ACID--COA LIGASE"/>
    <property type="match status" value="1"/>
</dbReference>
<dbReference type="EnsemblPlants" id="Pp3c13_8490V3.1">
    <property type="protein sequence ID" value="Pp3c13_8490V3.1"/>
    <property type="gene ID" value="Pp3c13_8490"/>
</dbReference>
<gene>
    <name evidence="8" type="primary">LOC112290518</name>
    <name evidence="7" type="ORF">PHYPA_017131</name>
</gene>
<dbReference type="RefSeq" id="XP_024392629.1">
    <property type="nucleotide sequence ID" value="XM_024536861.2"/>
</dbReference>
<dbReference type="EMBL" id="ABEU02000013">
    <property type="protein sequence ID" value="PNR42302.1"/>
    <property type="molecule type" value="Genomic_DNA"/>
</dbReference>
<dbReference type="Proteomes" id="UP000006727">
    <property type="component" value="Chromosome 13"/>
</dbReference>
<evidence type="ECO:0000313" key="7">
    <source>
        <dbReference type="EMBL" id="PNR42302.1"/>
    </source>
</evidence>
<evidence type="ECO:0000256" key="3">
    <source>
        <dbReference type="ARBA" id="ARBA00022741"/>
    </source>
</evidence>
<evidence type="ECO:0000313" key="8">
    <source>
        <dbReference type="EnsemblPlants" id="Pp3c13_8490V3.1"/>
    </source>
</evidence>
<dbReference type="OrthoDB" id="10253869at2759"/>
<reference evidence="7 9" key="1">
    <citation type="journal article" date="2008" name="Science">
        <title>The Physcomitrella genome reveals evolutionary insights into the conquest of land by plants.</title>
        <authorList>
            <person name="Rensing S."/>
            <person name="Lang D."/>
            <person name="Zimmer A."/>
            <person name="Terry A."/>
            <person name="Salamov A."/>
            <person name="Shapiro H."/>
            <person name="Nishiyama T."/>
            <person name="Perroud P.-F."/>
            <person name="Lindquist E."/>
            <person name="Kamisugi Y."/>
            <person name="Tanahashi T."/>
            <person name="Sakakibara K."/>
            <person name="Fujita T."/>
            <person name="Oishi K."/>
            <person name="Shin-I T."/>
            <person name="Kuroki Y."/>
            <person name="Toyoda A."/>
            <person name="Suzuki Y."/>
            <person name="Hashimoto A."/>
            <person name="Yamaguchi K."/>
            <person name="Sugano A."/>
            <person name="Kohara Y."/>
            <person name="Fujiyama A."/>
            <person name="Anterola A."/>
            <person name="Aoki S."/>
            <person name="Ashton N."/>
            <person name="Barbazuk W.B."/>
            <person name="Barker E."/>
            <person name="Bennetzen J."/>
            <person name="Bezanilla M."/>
            <person name="Blankenship R."/>
            <person name="Cho S.H."/>
            <person name="Dutcher S."/>
            <person name="Estelle M."/>
            <person name="Fawcett J.A."/>
            <person name="Gundlach H."/>
            <person name="Hanada K."/>
            <person name="Heyl A."/>
            <person name="Hicks K.A."/>
            <person name="Hugh J."/>
            <person name="Lohr M."/>
            <person name="Mayer K."/>
            <person name="Melkozernov A."/>
            <person name="Murata T."/>
            <person name="Nelson D."/>
            <person name="Pils B."/>
            <person name="Prigge M."/>
            <person name="Reiss B."/>
            <person name="Renner T."/>
            <person name="Rombauts S."/>
            <person name="Rushton P."/>
            <person name="Sanderfoot A."/>
            <person name="Schween G."/>
            <person name="Shiu S.-H."/>
            <person name="Stueber K."/>
            <person name="Theodoulou F.L."/>
            <person name="Tu H."/>
            <person name="Van de Peer Y."/>
            <person name="Verrier P.J."/>
            <person name="Waters E."/>
            <person name="Wood A."/>
            <person name="Yang L."/>
            <person name="Cove D."/>
            <person name="Cuming A."/>
            <person name="Hasebe M."/>
            <person name="Lucas S."/>
            <person name="Mishler D.B."/>
            <person name="Reski R."/>
            <person name="Grigoriev I."/>
            <person name="Quatrano R.S."/>
            <person name="Boore J.L."/>
        </authorList>
    </citation>
    <scope>NUCLEOTIDE SEQUENCE [LARGE SCALE GENOMIC DNA]</scope>
    <source>
        <strain evidence="8 9">cv. Gransden 2004</strain>
    </source>
</reference>
<reference evidence="8" key="3">
    <citation type="submission" date="2020-12" db="UniProtKB">
        <authorList>
            <consortium name="EnsemblPlants"/>
        </authorList>
    </citation>
    <scope>IDENTIFICATION</scope>
</reference>
<name>A9S6P0_PHYPA</name>
<dbReference type="GO" id="GO:0016405">
    <property type="term" value="F:CoA-ligase activity"/>
    <property type="evidence" value="ECO:0000318"/>
    <property type="project" value="GO_Central"/>
</dbReference>
<dbReference type="Gene3D" id="3.40.50.12780">
    <property type="entry name" value="N-terminal domain of ligase-like"/>
    <property type="match status" value="1"/>
</dbReference>
<evidence type="ECO:0008006" key="10">
    <source>
        <dbReference type="Google" id="ProtNLM"/>
    </source>
</evidence>